<dbReference type="GO" id="GO:0005737">
    <property type="term" value="C:cytoplasm"/>
    <property type="evidence" value="ECO:0007669"/>
    <property type="project" value="UniProtKB-SubCell"/>
</dbReference>
<dbReference type="Gene3D" id="3.40.50.300">
    <property type="entry name" value="P-loop containing nucleotide triphosphate hydrolases"/>
    <property type="match status" value="1"/>
</dbReference>
<feature type="binding site" evidence="5">
    <location>
        <begin position="85"/>
        <end position="88"/>
    </location>
    <ligand>
        <name>AMP</name>
        <dbReference type="ChEBI" id="CHEBI:456215"/>
    </ligand>
</feature>
<comment type="catalytic activity">
    <reaction evidence="5 7">
        <text>AMP + ATP = 2 ADP</text>
        <dbReference type="Rhea" id="RHEA:12973"/>
        <dbReference type="ChEBI" id="CHEBI:30616"/>
        <dbReference type="ChEBI" id="CHEBI:456215"/>
        <dbReference type="ChEBI" id="CHEBI:456216"/>
        <dbReference type="EC" id="2.7.4.3"/>
    </reaction>
</comment>
<dbReference type="FunFam" id="3.40.50.300:FF:000106">
    <property type="entry name" value="Adenylate kinase mitochondrial"/>
    <property type="match status" value="1"/>
</dbReference>
<feature type="binding site" evidence="5">
    <location>
        <position position="201"/>
    </location>
    <ligand>
        <name>ATP</name>
        <dbReference type="ChEBI" id="CHEBI:30616"/>
    </ligand>
</feature>
<feature type="binding site" evidence="5">
    <location>
        <position position="156"/>
    </location>
    <ligand>
        <name>AMP</name>
        <dbReference type="ChEBI" id="CHEBI:456215"/>
    </ligand>
</feature>
<keyword evidence="5 7" id="KW-0067">ATP-binding</keyword>
<dbReference type="SUPFAM" id="SSF52540">
    <property type="entry name" value="P-loop containing nucleoside triphosphate hydrolases"/>
    <property type="match status" value="1"/>
</dbReference>
<dbReference type="InterPro" id="IPR000850">
    <property type="entry name" value="Adenylat/UMP-CMP_kin"/>
</dbReference>
<evidence type="ECO:0000259" key="8">
    <source>
        <dbReference type="Pfam" id="PF05191"/>
    </source>
</evidence>
<dbReference type="InterPro" id="IPR006259">
    <property type="entry name" value="Adenyl_kin_sub"/>
</dbReference>
<comment type="domain">
    <text evidence="5">Consists of three domains, a large central CORE domain and two small peripheral domains, NMPbind and LID, which undergo movements during catalysis. The LID domain closes over the site of phosphoryl transfer upon ATP binding. Assembling and dissambling the active center during each catalytic cycle provides an effective means to prevent ATP hydrolysis.</text>
</comment>
<keyword evidence="4 5" id="KW-0418">Kinase</keyword>
<comment type="function">
    <text evidence="5">Catalyzes the reversible transfer of the terminal phosphate group between ATP and AMP. Plays an important role in cellular energy homeostasis and in adenine nucleotide metabolism.</text>
</comment>
<evidence type="ECO:0000256" key="2">
    <source>
        <dbReference type="ARBA" id="ARBA00022727"/>
    </source>
</evidence>
<dbReference type="AlphaFoldDB" id="A0A6F8PQH6"/>
<reference evidence="10" key="1">
    <citation type="submission" date="2019-11" db="EMBL/GenBank/DDBJ databases">
        <title>Isolation and characterization of two novel species in the genus Thiomicrorhabdus.</title>
        <authorList>
            <person name="Mochizuki J."/>
            <person name="Kojima H."/>
            <person name="Fukui M."/>
        </authorList>
    </citation>
    <scope>NUCLEOTIDE SEQUENCE [LARGE SCALE GENOMIC DNA]</scope>
    <source>
        <strain evidence="10">AkT22</strain>
    </source>
</reference>
<evidence type="ECO:0000256" key="6">
    <source>
        <dbReference type="RuleBase" id="RU003330"/>
    </source>
</evidence>
<keyword evidence="2 5" id="KW-0545">Nucleotide biosynthesis</keyword>
<feature type="binding site" evidence="5">
    <location>
        <begin position="57"/>
        <end position="59"/>
    </location>
    <ligand>
        <name>AMP</name>
        <dbReference type="ChEBI" id="CHEBI:456215"/>
    </ligand>
</feature>
<keyword evidence="10" id="KW-1185">Reference proteome</keyword>
<feature type="binding site" evidence="5">
    <location>
        <begin position="132"/>
        <end position="133"/>
    </location>
    <ligand>
        <name>ATP</name>
        <dbReference type="ChEBI" id="CHEBI:30616"/>
    </ligand>
</feature>
<dbReference type="InterPro" id="IPR007862">
    <property type="entry name" value="Adenylate_kinase_lid-dom"/>
</dbReference>
<comment type="similarity">
    <text evidence="5 6">Belongs to the adenylate kinase family.</text>
</comment>
<dbReference type="Pfam" id="PF00406">
    <property type="entry name" value="ADK"/>
    <property type="match status" value="1"/>
</dbReference>
<comment type="pathway">
    <text evidence="5">Purine metabolism; AMP biosynthesis via salvage pathway; AMP from ADP: step 1/1.</text>
</comment>
<dbReference type="NCBIfam" id="NF001381">
    <property type="entry name" value="PRK00279.1-3"/>
    <property type="match status" value="1"/>
</dbReference>
<dbReference type="EMBL" id="AP021888">
    <property type="protein sequence ID" value="BBP44369.1"/>
    <property type="molecule type" value="Genomic_DNA"/>
</dbReference>
<evidence type="ECO:0000256" key="5">
    <source>
        <dbReference type="HAMAP-Rule" id="MF_00235"/>
    </source>
</evidence>
<dbReference type="InterPro" id="IPR027417">
    <property type="entry name" value="P-loop_NTPase"/>
</dbReference>
<dbReference type="GO" id="GO:0004017">
    <property type="term" value="F:AMP kinase activity"/>
    <property type="evidence" value="ECO:0007669"/>
    <property type="project" value="UniProtKB-UniRule"/>
</dbReference>
<dbReference type="RefSeq" id="WP_173292092.1">
    <property type="nucleotide sequence ID" value="NZ_AP021888.1"/>
</dbReference>
<feature type="binding site" evidence="5">
    <location>
        <position position="92"/>
    </location>
    <ligand>
        <name>AMP</name>
        <dbReference type="ChEBI" id="CHEBI:456215"/>
    </ligand>
</feature>
<dbReference type="NCBIfam" id="NF001380">
    <property type="entry name" value="PRK00279.1-2"/>
    <property type="match status" value="1"/>
</dbReference>
<dbReference type="GO" id="GO:0044209">
    <property type="term" value="P:AMP salvage"/>
    <property type="evidence" value="ECO:0007669"/>
    <property type="project" value="UniProtKB-UniRule"/>
</dbReference>
<accession>A0A6F8PQH6</accession>
<dbReference type="PROSITE" id="PS00113">
    <property type="entry name" value="ADENYLATE_KINASE"/>
    <property type="match status" value="1"/>
</dbReference>
<protein>
    <recommendedName>
        <fullName evidence="5 7">Adenylate kinase</fullName>
        <shortName evidence="5">AK</shortName>
        <ecNumber evidence="5 7">2.7.4.3</ecNumber>
    </recommendedName>
    <alternativeName>
        <fullName evidence="5">ATP-AMP transphosphorylase</fullName>
    </alternativeName>
    <alternativeName>
        <fullName evidence="5">ATP:AMP phosphotransferase</fullName>
    </alternativeName>
    <alternativeName>
        <fullName evidence="5">Adenylate monophosphate kinase</fullName>
    </alternativeName>
</protein>
<dbReference type="Proteomes" id="UP000501466">
    <property type="component" value="Chromosome"/>
</dbReference>
<dbReference type="InterPro" id="IPR033690">
    <property type="entry name" value="Adenylat_kinase_CS"/>
</dbReference>
<dbReference type="PRINTS" id="PR00094">
    <property type="entry name" value="ADENYLTKNASE"/>
</dbReference>
<comment type="caution">
    <text evidence="5">Lacks conserved residue(s) required for the propagation of feature annotation.</text>
</comment>
<dbReference type="HAMAP" id="MF_00235">
    <property type="entry name" value="Adenylate_kinase_Adk"/>
    <property type="match status" value="1"/>
</dbReference>
<gene>
    <name evidence="5 9" type="primary">adk</name>
    <name evidence="9" type="ORF">THMIRHAT_21150</name>
</gene>
<organism evidence="9 10">
    <name type="scientific">Thiosulfativibrio zosterae</name>
    <dbReference type="NCBI Taxonomy" id="2675053"/>
    <lineage>
        <taxon>Bacteria</taxon>
        <taxon>Pseudomonadati</taxon>
        <taxon>Pseudomonadota</taxon>
        <taxon>Gammaproteobacteria</taxon>
        <taxon>Thiotrichales</taxon>
        <taxon>Piscirickettsiaceae</taxon>
        <taxon>Thiosulfativibrio</taxon>
    </lineage>
</organism>
<dbReference type="GO" id="GO:0005524">
    <property type="term" value="F:ATP binding"/>
    <property type="evidence" value="ECO:0007669"/>
    <property type="project" value="UniProtKB-UniRule"/>
</dbReference>
<proteinExistence type="inferred from homology"/>
<dbReference type="KEGG" id="tzo:THMIRHAT_21150"/>
<dbReference type="PANTHER" id="PTHR23359">
    <property type="entry name" value="NUCLEOTIDE KINASE"/>
    <property type="match status" value="1"/>
</dbReference>
<dbReference type="NCBIfam" id="NF001379">
    <property type="entry name" value="PRK00279.1-1"/>
    <property type="match status" value="1"/>
</dbReference>
<sequence>MKFILLGAPGAGKGTQAQFLTKQFDIPQISTGDMLRAAIKAGTPMGKMAKEFMDAGKLVTDEIIIGLVKDRIAEPDCKNGFLLDGFPRTVPQADALAEAGVAIDAVVEIAVPDTEIVNRMSGRRAHLASGRTYHVVYNPPKVEGKDDETGEDLVQRDDDKPDVVLGRLEVYHKQTAPLIDYYQAVAAKDASVKYLKVDGTQKIDQVETAILDGLKA</sequence>
<feature type="binding site" evidence="5">
    <location>
        <begin position="10"/>
        <end position="15"/>
    </location>
    <ligand>
        <name>ATP</name>
        <dbReference type="ChEBI" id="CHEBI:30616"/>
    </ligand>
</feature>
<comment type="subcellular location">
    <subcellularLocation>
        <location evidence="5 7">Cytoplasm</location>
    </subcellularLocation>
</comment>
<name>A0A6F8PQH6_9GAMM</name>
<keyword evidence="1 5" id="KW-0808">Transferase</keyword>
<evidence type="ECO:0000313" key="9">
    <source>
        <dbReference type="EMBL" id="BBP44369.1"/>
    </source>
</evidence>
<evidence type="ECO:0000256" key="7">
    <source>
        <dbReference type="RuleBase" id="RU003331"/>
    </source>
</evidence>
<evidence type="ECO:0000313" key="10">
    <source>
        <dbReference type="Proteomes" id="UP000501466"/>
    </source>
</evidence>
<dbReference type="UniPathway" id="UPA00588">
    <property type="reaction ID" value="UER00649"/>
</dbReference>
<feature type="binding site" evidence="5">
    <location>
        <position position="123"/>
    </location>
    <ligand>
        <name>ATP</name>
        <dbReference type="ChEBI" id="CHEBI:30616"/>
    </ligand>
</feature>
<feature type="binding site" evidence="5">
    <location>
        <position position="167"/>
    </location>
    <ligand>
        <name>AMP</name>
        <dbReference type="ChEBI" id="CHEBI:456215"/>
    </ligand>
</feature>
<feature type="binding site" evidence="5">
    <location>
        <position position="31"/>
    </location>
    <ligand>
        <name>AMP</name>
        <dbReference type="ChEBI" id="CHEBI:456215"/>
    </ligand>
</feature>
<feature type="region of interest" description="NMP" evidence="5">
    <location>
        <begin position="30"/>
        <end position="59"/>
    </location>
</feature>
<feature type="binding site" evidence="5">
    <location>
        <position position="36"/>
    </location>
    <ligand>
        <name>AMP</name>
        <dbReference type="ChEBI" id="CHEBI:456215"/>
    </ligand>
</feature>
<evidence type="ECO:0000256" key="4">
    <source>
        <dbReference type="ARBA" id="ARBA00022777"/>
    </source>
</evidence>
<comment type="subunit">
    <text evidence="5 7">Monomer.</text>
</comment>
<dbReference type="Pfam" id="PF05191">
    <property type="entry name" value="ADK_lid"/>
    <property type="match status" value="1"/>
</dbReference>
<feature type="region of interest" description="LID" evidence="5">
    <location>
        <begin position="122"/>
        <end position="159"/>
    </location>
</feature>
<keyword evidence="3 5" id="KW-0547">Nucleotide-binding</keyword>
<dbReference type="CDD" id="cd01428">
    <property type="entry name" value="ADK"/>
    <property type="match status" value="1"/>
</dbReference>
<feature type="domain" description="Adenylate kinase active site lid" evidence="8">
    <location>
        <begin position="123"/>
        <end position="158"/>
    </location>
</feature>
<keyword evidence="5" id="KW-0963">Cytoplasm</keyword>
<evidence type="ECO:0000256" key="1">
    <source>
        <dbReference type="ARBA" id="ARBA00022679"/>
    </source>
</evidence>
<dbReference type="EC" id="2.7.4.3" evidence="5 7"/>
<evidence type="ECO:0000256" key="3">
    <source>
        <dbReference type="ARBA" id="ARBA00022741"/>
    </source>
</evidence>
<dbReference type="NCBIfam" id="TIGR01351">
    <property type="entry name" value="adk"/>
    <property type="match status" value="1"/>
</dbReference>